<keyword evidence="4 7" id="KW-0812">Transmembrane</keyword>
<keyword evidence="5 7" id="KW-1133">Transmembrane helix</keyword>
<accession>A0A220MJQ7</accession>
<feature type="domain" description="ABC transmembrane type-1" evidence="8">
    <location>
        <begin position="84"/>
        <end position="272"/>
    </location>
</feature>
<evidence type="ECO:0000256" key="7">
    <source>
        <dbReference type="RuleBase" id="RU363032"/>
    </source>
</evidence>
<sequence>MVNSNRPESYWGGMGKRLRRNKTAMAGVVILIVFTLGSLLAPVIAPHPVEQMNFNSRLSAPSLTHLLGTDDFGRDIFSRLLHGGRISLLMGLITVVLSTLIGVTLGIIAGYYRRVDLFIMQGMDILMSLPALLLAIAVIAVLGPGLTNAMIAVVIAVIPSYVRVVRSAVLSIREKEYMEAVRALGIRDWQILLKHVLPNILSPIIVLSTIQFGVSILAAAALSFLGLGAQPPMPEWGAMVFVGKAFLSQAWWMSIFPGLAIMLVVLGFNLLGDGLRDAFDPKTR</sequence>
<feature type="transmembrane region" description="Helical" evidence="7">
    <location>
        <begin position="24"/>
        <end position="45"/>
    </location>
</feature>
<dbReference type="InterPro" id="IPR000515">
    <property type="entry name" value="MetI-like"/>
</dbReference>
<dbReference type="InterPro" id="IPR025966">
    <property type="entry name" value="OppC_N"/>
</dbReference>
<comment type="similarity">
    <text evidence="7">Belongs to the binding-protein-dependent transport system permease family.</text>
</comment>
<feature type="transmembrane region" description="Helical" evidence="7">
    <location>
        <begin position="149"/>
        <end position="169"/>
    </location>
</feature>
<evidence type="ECO:0000256" key="1">
    <source>
        <dbReference type="ARBA" id="ARBA00004651"/>
    </source>
</evidence>
<dbReference type="Proteomes" id="UP000197781">
    <property type="component" value="Chromosome"/>
</dbReference>
<proteinExistence type="inferred from homology"/>
<dbReference type="EMBL" id="CP018145">
    <property type="protein sequence ID" value="ASJ54999.1"/>
    <property type="molecule type" value="Genomic_DNA"/>
</dbReference>
<dbReference type="AlphaFoldDB" id="A0A220MJQ7"/>
<feature type="transmembrane region" description="Helical" evidence="7">
    <location>
        <begin position="204"/>
        <end position="229"/>
    </location>
</feature>
<protein>
    <submittedName>
        <fullName evidence="9">Diguanylate cyclase</fullName>
    </submittedName>
</protein>
<keyword evidence="2 7" id="KW-0813">Transport</keyword>
<evidence type="ECO:0000256" key="5">
    <source>
        <dbReference type="ARBA" id="ARBA00022989"/>
    </source>
</evidence>
<dbReference type="PANTHER" id="PTHR43386:SF1">
    <property type="entry name" value="D,D-DIPEPTIDE TRANSPORT SYSTEM PERMEASE PROTEIN DDPC-RELATED"/>
    <property type="match status" value="1"/>
</dbReference>
<dbReference type="Gene3D" id="1.10.3720.10">
    <property type="entry name" value="MetI-like"/>
    <property type="match status" value="1"/>
</dbReference>
<feature type="transmembrane region" description="Helical" evidence="7">
    <location>
        <begin position="88"/>
        <end position="112"/>
    </location>
</feature>
<dbReference type="PROSITE" id="PS50928">
    <property type="entry name" value="ABC_TM1"/>
    <property type="match status" value="1"/>
</dbReference>
<comment type="subcellular location">
    <subcellularLocation>
        <location evidence="1 7">Cell membrane</location>
        <topology evidence="1 7">Multi-pass membrane protein</topology>
    </subcellularLocation>
</comment>
<dbReference type="InterPro" id="IPR050366">
    <property type="entry name" value="BP-dependent_transpt_permease"/>
</dbReference>
<dbReference type="RefSeq" id="WP_088908701.1">
    <property type="nucleotide sequence ID" value="NZ_CP018145.1"/>
</dbReference>
<reference evidence="9 10" key="1">
    <citation type="submission" date="2016-11" db="EMBL/GenBank/DDBJ databases">
        <authorList>
            <person name="Jaros S."/>
            <person name="Januszkiewicz K."/>
            <person name="Wedrychowicz H."/>
        </authorList>
    </citation>
    <scope>NUCLEOTIDE SEQUENCE [LARGE SCALE GENOMIC DNA]</scope>
    <source>
        <strain evidence="9 10">NF2</strain>
    </source>
</reference>
<evidence type="ECO:0000313" key="9">
    <source>
        <dbReference type="EMBL" id="ASJ54999.1"/>
    </source>
</evidence>
<dbReference type="Pfam" id="PF00528">
    <property type="entry name" value="BPD_transp_1"/>
    <property type="match status" value="1"/>
</dbReference>
<feature type="transmembrane region" description="Helical" evidence="7">
    <location>
        <begin position="249"/>
        <end position="272"/>
    </location>
</feature>
<keyword evidence="6 7" id="KW-0472">Membrane</keyword>
<evidence type="ECO:0000256" key="2">
    <source>
        <dbReference type="ARBA" id="ARBA00022448"/>
    </source>
</evidence>
<evidence type="ECO:0000256" key="4">
    <source>
        <dbReference type="ARBA" id="ARBA00022692"/>
    </source>
</evidence>
<dbReference type="KEGG" id="bfm:BP422_16450"/>
<keyword evidence="3" id="KW-1003">Cell membrane</keyword>
<organism evidence="9 10">
    <name type="scientific">Brevibacillus formosus</name>
    <dbReference type="NCBI Taxonomy" id="54913"/>
    <lineage>
        <taxon>Bacteria</taxon>
        <taxon>Bacillati</taxon>
        <taxon>Bacillota</taxon>
        <taxon>Bacilli</taxon>
        <taxon>Bacillales</taxon>
        <taxon>Paenibacillaceae</taxon>
        <taxon>Brevibacillus</taxon>
    </lineage>
</organism>
<dbReference type="Pfam" id="PF12911">
    <property type="entry name" value="OppC_N"/>
    <property type="match status" value="1"/>
</dbReference>
<evidence type="ECO:0000313" key="10">
    <source>
        <dbReference type="Proteomes" id="UP000197781"/>
    </source>
</evidence>
<dbReference type="GO" id="GO:0055085">
    <property type="term" value="P:transmembrane transport"/>
    <property type="evidence" value="ECO:0007669"/>
    <property type="project" value="InterPro"/>
</dbReference>
<dbReference type="SUPFAM" id="SSF161098">
    <property type="entry name" value="MetI-like"/>
    <property type="match status" value="1"/>
</dbReference>
<gene>
    <name evidence="9" type="ORF">BP422_16450</name>
</gene>
<dbReference type="InterPro" id="IPR035906">
    <property type="entry name" value="MetI-like_sf"/>
</dbReference>
<evidence type="ECO:0000256" key="6">
    <source>
        <dbReference type="ARBA" id="ARBA00023136"/>
    </source>
</evidence>
<evidence type="ECO:0000259" key="8">
    <source>
        <dbReference type="PROSITE" id="PS50928"/>
    </source>
</evidence>
<feature type="transmembrane region" description="Helical" evidence="7">
    <location>
        <begin position="124"/>
        <end position="143"/>
    </location>
</feature>
<dbReference type="GO" id="GO:0005886">
    <property type="term" value="C:plasma membrane"/>
    <property type="evidence" value="ECO:0007669"/>
    <property type="project" value="UniProtKB-SubCell"/>
</dbReference>
<evidence type="ECO:0000256" key="3">
    <source>
        <dbReference type="ARBA" id="ARBA00022475"/>
    </source>
</evidence>
<dbReference type="CDD" id="cd06261">
    <property type="entry name" value="TM_PBP2"/>
    <property type="match status" value="1"/>
</dbReference>
<dbReference type="PANTHER" id="PTHR43386">
    <property type="entry name" value="OLIGOPEPTIDE TRANSPORT SYSTEM PERMEASE PROTEIN APPC"/>
    <property type="match status" value="1"/>
</dbReference>
<name>A0A220MJQ7_9BACL</name>